<feature type="transmembrane region" description="Helical" evidence="1">
    <location>
        <begin position="137"/>
        <end position="154"/>
    </location>
</feature>
<proteinExistence type="predicted"/>
<sequence>MKLYYDAHGKKLVTEREIVHLDDSDYIVLERYRARLDEYRLPLETLEYSQQMKECSQWVERIVTLPEVNVDREVQLRVESSARRRKRVIFHERFDSLQIAESVLPQGRDGDAETESYTLLLLMLQFRSMYEERGRGVVKYFAIFTALSFLWMLHRRQELRKRMAKVVRWTLVAAACSLALAVWMQYF</sequence>
<keyword evidence="1" id="KW-0812">Transmembrane</keyword>
<name>A0A4Y2LQ13_ARAVE</name>
<evidence type="ECO:0000313" key="3">
    <source>
        <dbReference type="Proteomes" id="UP000499080"/>
    </source>
</evidence>
<protein>
    <submittedName>
        <fullName evidence="2">Uncharacterized protein</fullName>
    </submittedName>
</protein>
<dbReference type="AlphaFoldDB" id="A0A4Y2LQ13"/>
<keyword evidence="3" id="KW-1185">Reference proteome</keyword>
<keyword evidence="1" id="KW-1133">Transmembrane helix</keyword>
<accession>A0A4Y2LQ13</accession>
<evidence type="ECO:0000256" key="1">
    <source>
        <dbReference type="SAM" id="Phobius"/>
    </source>
</evidence>
<reference evidence="2 3" key="1">
    <citation type="journal article" date="2019" name="Sci. Rep.">
        <title>Orb-weaving spider Araneus ventricosus genome elucidates the spidroin gene catalogue.</title>
        <authorList>
            <person name="Kono N."/>
            <person name="Nakamura H."/>
            <person name="Ohtoshi R."/>
            <person name="Moran D.A.P."/>
            <person name="Shinohara A."/>
            <person name="Yoshida Y."/>
            <person name="Fujiwara M."/>
            <person name="Mori M."/>
            <person name="Tomita M."/>
            <person name="Arakawa K."/>
        </authorList>
    </citation>
    <scope>NUCLEOTIDE SEQUENCE [LARGE SCALE GENOMIC DNA]</scope>
</reference>
<evidence type="ECO:0000313" key="2">
    <source>
        <dbReference type="EMBL" id="GBN16682.1"/>
    </source>
</evidence>
<gene>
    <name evidence="2" type="ORF">AVEN_224688_1</name>
</gene>
<keyword evidence="1" id="KW-0472">Membrane</keyword>
<dbReference type="EMBL" id="BGPR01006177">
    <property type="protein sequence ID" value="GBN16682.1"/>
    <property type="molecule type" value="Genomic_DNA"/>
</dbReference>
<comment type="caution">
    <text evidence="2">The sequence shown here is derived from an EMBL/GenBank/DDBJ whole genome shotgun (WGS) entry which is preliminary data.</text>
</comment>
<organism evidence="2 3">
    <name type="scientific">Araneus ventricosus</name>
    <name type="common">Orbweaver spider</name>
    <name type="synonym">Epeira ventricosa</name>
    <dbReference type="NCBI Taxonomy" id="182803"/>
    <lineage>
        <taxon>Eukaryota</taxon>
        <taxon>Metazoa</taxon>
        <taxon>Ecdysozoa</taxon>
        <taxon>Arthropoda</taxon>
        <taxon>Chelicerata</taxon>
        <taxon>Arachnida</taxon>
        <taxon>Araneae</taxon>
        <taxon>Araneomorphae</taxon>
        <taxon>Entelegynae</taxon>
        <taxon>Araneoidea</taxon>
        <taxon>Araneidae</taxon>
        <taxon>Araneus</taxon>
    </lineage>
</organism>
<dbReference type="Proteomes" id="UP000499080">
    <property type="component" value="Unassembled WGS sequence"/>
</dbReference>
<feature type="transmembrane region" description="Helical" evidence="1">
    <location>
        <begin position="166"/>
        <end position="186"/>
    </location>
</feature>